<feature type="compositionally biased region" description="Basic and acidic residues" evidence="1">
    <location>
        <begin position="10"/>
        <end position="26"/>
    </location>
</feature>
<protein>
    <recommendedName>
        <fullName evidence="4">AlpA family phage regulatory protein</fullName>
    </recommendedName>
</protein>
<comment type="caution">
    <text evidence="2">The sequence shown here is derived from an EMBL/GenBank/DDBJ whole genome shotgun (WGS) entry which is preliminary data.</text>
</comment>
<evidence type="ECO:0000256" key="1">
    <source>
        <dbReference type="SAM" id="MobiDB-lite"/>
    </source>
</evidence>
<dbReference type="Proteomes" id="UP001556220">
    <property type="component" value="Unassembled WGS sequence"/>
</dbReference>
<gene>
    <name evidence="2" type="ORF">ABQJ54_10900</name>
</gene>
<dbReference type="RefSeq" id="WP_367854309.1">
    <property type="nucleotide sequence ID" value="NZ_JBFOHK010000002.1"/>
</dbReference>
<keyword evidence="3" id="KW-1185">Reference proteome</keyword>
<proteinExistence type="predicted"/>
<evidence type="ECO:0000313" key="2">
    <source>
        <dbReference type="EMBL" id="MEW9572259.1"/>
    </source>
</evidence>
<reference evidence="2 3" key="1">
    <citation type="submission" date="2024-06" db="EMBL/GenBank/DDBJ databases">
        <authorList>
            <person name="Woo H."/>
        </authorList>
    </citation>
    <scope>NUCLEOTIDE SEQUENCE [LARGE SCALE GENOMIC DNA]</scope>
    <source>
        <strain evidence="2 3">Si-c</strain>
    </source>
</reference>
<evidence type="ECO:0008006" key="4">
    <source>
        <dbReference type="Google" id="ProtNLM"/>
    </source>
</evidence>
<organism evidence="2 3">
    <name type="scientific">Rhodanobacter lycopersici</name>
    <dbReference type="NCBI Taxonomy" id="3162487"/>
    <lineage>
        <taxon>Bacteria</taxon>
        <taxon>Pseudomonadati</taxon>
        <taxon>Pseudomonadota</taxon>
        <taxon>Gammaproteobacteria</taxon>
        <taxon>Lysobacterales</taxon>
        <taxon>Rhodanobacteraceae</taxon>
        <taxon>Rhodanobacter</taxon>
    </lineage>
</organism>
<evidence type="ECO:0000313" key="3">
    <source>
        <dbReference type="Proteomes" id="UP001556220"/>
    </source>
</evidence>
<sequence>MAQRSTKKTVRQESATDMRTKDLDLRKKSRKKEMKPVDLDQPITIKLKEFLKLTGIARSTAFEMWNPRSKRYDEAMPVGFRLSDSKNAPRFFFYWDVVEWLQYRAELWRSRHAGKRGVLAA</sequence>
<dbReference type="EMBL" id="JBFOHK010000002">
    <property type="protein sequence ID" value="MEW9572259.1"/>
    <property type="molecule type" value="Genomic_DNA"/>
</dbReference>
<name>A0ABV3QEZ5_9GAMM</name>
<accession>A0ABV3QEZ5</accession>
<feature type="region of interest" description="Disordered" evidence="1">
    <location>
        <begin position="1"/>
        <end position="35"/>
    </location>
</feature>